<dbReference type="Pfam" id="PF02954">
    <property type="entry name" value="HTH_8"/>
    <property type="match status" value="1"/>
</dbReference>
<organism evidence="12 13">
    <name type="scientific">Tritonibacter litoralis</name>
    <dbReference type="NCBI Taxonomy" id="2662264"/>
    <lineage>
        <taxon>Bacteria</taxon>
        <taxon>Pseudomonadati</taxon>
        <taxon>Pseudomonadota</taxon>
        <taxon>Alphaproteobacteria</taxon>
        <taxon>Rhodobacterales</taxon>
        <taxon>Paracoccaceae</taxon>
        <taxon>Tritonibacter</taxon>
    </lineage>
</organism>
<evidence type="ECO:0000256" key="4">
    <source>
        <dbReference type="ARBA" id="ARBA00023012"/>
    </source>
</evidence>
<dbReference type="Proteomes" id="UP000444174">
    <property type="component" value="Unassembled WGS sequence"/>
</dbReference>
<dbReference type="InterPro" id="IPR002078">
    <property type="entry name" value="Sigma_54_int"/>
</dbReference>
<dbReference type="InterPro" id="IPR001789">
    <property type="entry name" value="Sig_transdc_resp-reg_receiver"/>
</dbReference>
<feature type="domain" description="Sigma-54 factor interaction" evidence="10">
    <location>
        <begin position="148"/>
        <end position="369"/>
    </location>
</feature>
<comment type="caution">
    <text evidence="12">The sequence shown here is derived from an EMBL/GenBank/DDBJ whole genome shotgun (WGS) entry which is preliminary data.</text>
</comment>
<feature type="modified residue" description="4-aspartylphosphate" evidence="9">
    <location>
        <position position="57"/>
    </location>
</feature>
<feature type="domain" description="Response regulatory" evidence="11">
    <location>
        <begin position="8"/>
        <end position="122"/>
    </location>
</feature>
<dbReference type="PRINTS" id="PR01590">
    <property type="entry name" value="HTHFIS"/>
</dbReference>
<evidence type="ECO:0000256" key="5">
    <source>
        <dbReference type="ARBA" id="ARBA00023015"/>
    </source>
</evidence>
<dbReference type="AlphaFoldDB" id="A0A843YF80"/>
<keyword evidence="5" id="KW-0805">Transcription regulation</keyword>
<dbReference type="InterPro" id="IPR011006">
    <property type="entry name" value="CheY-like_superfamily"/>
</dbReference>
<evidence type="ECO:0000256" key="2">
    <source>
        <dbReference type="ARBA" id="ARBA00022741"/>
    </source>
</evidence>
<evidence type="ECO:0000256" key="3">
    <source>
        <dbReference type="ARBA" id="ARBA00022840"/>
    </source>
</evidence>
<dbReference type="InterPro" id="IPR058031">
    <property type="entry name" value="AAA_lid_NorR"/>
</dbReference>
<evidence type="ECO:0000256" key="6">
    <source>
        <dbReference type="ARBA" id="ARBA00023125"/>
    </source>
</evidence>
<dbReference type="InterPro" id="IPR025944">
    <property type="entry name" value="Sigma_54_int_dom_CS"/>
</dbReference>
<evidence type="ECO:0000256" key="8">
    <source>
        <dbReference type="ARBA" id="ARBA00023163"/>
    </source>
</evidence>
<dbReference type="GO" id="GO:0005524">
    <property type="term" value="F:ATP binding"/>
    <property type="evidence" value="ECO:0007669"/>
    <property type="project" value="UniProtKB-KW"/>
</dbReference>
<dbReference type="CDD" id="cd00009">
    <property type="entry name" value="AAA"/>
    <property type="match status" value="1"/>
</dbReference>
<keyword evidence="1 9" id="KW-0597">Phosphoprotein</keyword>
<name>A0A843YF80_9RHOB</name>
<dbReference type="InterPro" id="IPR002197">
    <property type="entry name" value="HTH_Fis"/>
</dbReference>
<dbReference type="SUPFAM" id="SSF46689">
    <property type="entry name" value="Homeodomain-like"/>
    <property type="match status" value="1"/>
</dbReference>
<protein>
    <submittedName>
        <fullName evidence="12">Response regulator</fullName>
    </submittedName>
</protein>
<keyword evidence="13" id="KW-1185">Reference proteome</keyword>
<keyword evidence="7" id="KW-0010">Activator</keyword>
<keyword evidence="2" id="KW-0547">Nucleotide-binding</keyword>
<dbReference type="GO" id="GO:0006355">
    <property type="term" value="P:regulation of DNA-templated transcription"/>
    <property type="evidence" value="ECO:0007669"/>
    <property type="project" value="InterPro"/>
</dbReference>
<dbReference type="EMBL" id="WIBF01000002">
    <property type="protein sequence ID" value="MQQ07933.1"/>
    <property type="molecule type" value="Genomic_DNA"/>
</dbReference>
<evidence type="ECO:0000313" key="13">
    <source>
        <dbReference type="Proteomes" id="UP000444174"/>
    </source>
</evidence>
<evidence type="ECO:0000256" key="7">
    <source>
        <dbReference type="ARBA" id="ARBA00023159"/>
    </source>
</evidence>
<dbReference type="RefSeq" id="WP_153214869.1">
    <property type="nucleotide sequence ID" value="NZ_WIBF01000002.1"/>
</dbReference>
<dbReference type="PROSITE" id="PS50110">
    <property type="entry name" value="RESPONSE_REGULATORY"/>
    <property type="match status" value="1"/>
</dbReference>
<dbReference type="Gene3D" id="3.40.50.300">
    <property type="entry name" value="P-loop containing nucleotide triphosphate hydrolases"/>
    <property type="match status" value="1"/>
</dbReference>
<dbReference type="GO" id="GO:0043565">
    <property type="term" value="F:sequence-specific DNA binding"/>
    <property type="evidence" value="ECO:0007669"/>
    <property type="project" value="InterPro"/>
</dbReference>
<dbReference type="InterPro" id="IPR009057">
    <property type="entry name" value="Homeodomain-like_sf"/>
</dbReference>
<evidence type="ECO:0000256" key="9">
    <source>
        <dbReference type="PROSITE-ProRule" id="PRU00169"/>
    </source>
</evidence>
<dbReference type="InterPro" id="IPR025943">
    <property type="entry name" value="Sigma_54_int_dom_ATP-bd_2"/>
</dbReference>
<dbReference type="PANTHER" id="PTHR32071:SF57">
    <property type="entry name" value="C4-DICARBOXYLATE TRANSPORT TRANSCRIPTIONAL REGULATORY PROTEIN DCTD"/>
    <property type="match status" value="1"/>
</dbReference>
<dbReference type="Gene3D" id="1.10.8.60">
    <property type="match status" value="1"/>
</dbReference>
<keyword evidence="4" id="KW-0902">Two-component regulatory system</keyword>
<dbReference type="InterPro" id="IPR027417">
    <property type="entry name" value="P-loop_NTPase"/>
</dbReference>
<dbReference type="SUPFAM" id="SSF52540">
    <property type="entry name" value="P-loop containing nucleoside triphosphate hydrolases"/>
    <property type="match status" value="1"/>
</dbReference>
<dbReference type="PANTHER" id="PTHR32071">
    <property type="entry name" value="TRANSCRIPTIONAL REGULATORY PROTEIN"/>
    <property type="match status" value="1"/>
</dbReference>
<evidence type="ECO:0000256" key="1">
    <source>
        <dbReference type="ARBA" id="ARBA00022553"/>
    </source>
</evidence>
<keyword evidence="8" id="KW-0804">Transcription</keyword>
<keyword evidence="6" id="KW-0238">DNA-binding</keyword>
<gene>
    <name evidence="12" type="ORF">GFB49_05660</name>
</gene>
<dbReference type="GO" id="GO:0000160">
    <property type="term" value="P:phosphorelay signal transduction system"/>
    <property type="evidence" value="ECO:0007669"/>
    <property type="project" value="UniProtKB-KW"/>
</dbReference>
<evidence type="ECO:0000259" key="10">
    <source>
        <dbReference type="PROSITE" id="PS50045"/>
    </source>
</evidence>
<dbReference type="Gene3D" id="3.40.50.2300">
    <property type="match status" value="1"/>
</dbReference>
<dbReference type="SMART" id="SM00448">
    <property type="entry name" value="REC"/>
    <property type="match status" value="1"/>
</dbReference>
<sequence length="447" mass="48786">MSEQTPFHVLVVDDDKLMRQSLVTLLEAAGWRVDTLGRAAFVQDYLSDTTPDVILSDVRMPGMSGLDLLAQLVGMDSAPPLVLISAHGDIPMAVQAVQDGAYSFLEKPYEPRRLLTVLQNAAERARMRQSNARLTERLYQLSGLDRIVLGQSAEVQALRQDILAFADIDAAVLLNGETGTGKDLAARALHDLGPAPDAPFLALNCAGLSAETFETDMFGTWGARDGRLLAAAGGTLFLDEICACPLPVQAKLLRVIENKEILPIGAPAPIGVTFRILSSTNEDADQAVRDGRLRSDLFYRLNTVVLNLPPLRQRQDDLALLARHFLDQAARVYDISAPDLSQLDLAALLAHDWPGNVRELRHVCERRCLAARRGNGTMTEAIRADLSLENVPVTLREAVATFERELIAKAIRDHAGRMDETAAALGIGRRTLNEKIVKLALDKDALL</sequence>
<dbReference type="Pfam" id="PF25601">
    <property type="entry name" value="AAA_lid_14"/>
    <property type="match status" value="1"/>
</dbReference>
<dbReference type="Gene3D" id="1.10.10.60">
    <property type="entry name" value="Homeodomain-like"/>
    <property type="match status" value="1"/>
</dbReference>
<dbReference type="Pfam" id="PF00158">
    <property type="entry name" value="Sigma54_activat"/>
    <property type="match status" value="1"/>
</dbReference>
<evidence type="ECO:0000313" key="12">
    <source>
        <dbReference type="EMBL" id="MQQ07933.1"/>
    </source>
</evidence>
<dbReference type="SUPFAM" id="SSF52172">
    <property type="entry name" value="CheY-like"/>
    <property type="match status" value="1"/>
</dbReference>
<accession>A0A843YF80</accession>
<dbReference type="PROSITE" id="PS50045">
    <property type="entry name" value="SIGMA54_INTERACT_4"/>
    <property type="match status" value="1"/>
</dbReference>
<keyword evidence="3" id="KW-0067">ATP-binding</keyword>
<dbReference type="PROSITE" id="PS00688">
    <property type="entry name" value="SIGMA54_INTERACT_3"/>
    <property type="match status" value="1"/>
</dbReference>
<proteinExistence type="predicted"/>
<dbReference type="FunFam" id="3.40.50.2300:FF:000018">
    <property type="entry name" value="DNA-binding transcriptional regulator NtrC"/>
    <property type="match status" value="1"/>
</dbReference>
<reference evidence="12 13" key="1">
    <citation type="submission" date="2019-10" db="EMBL/GenBank/DDBJ databases">
        <title>Epibacterium sp. nov., isolated from seawater.</title>
        <authorList>
            <person name="Zhang X."/>
            <person name="Li N."/>
        </authorList>
    </citation>
    <scope>NUCLEOTIDE SEQUENCE [LARGE SCALE GENOMIC DNA]</scope>
    <source>
        <strain evidence="12 13">SM1979</strain>
    </source>
</reference>
<dbReference type="Pfam" id="PF00072">
    <property type="entry name" value="Response_reg"/>
    <property type="match status" value="1"/>
</dbReference>
<evidence type="ECO:0000259" key="11">
    <source>
        <dbReference type="PROSITE" id="PS50110"/>
    </source>
</evidence>
<dbReference type="PROSITE" id="PS00676">
    <property type="entry name" value="SIGMA54_INTERACT_2"/>
    <property type="match status" value="1"/>
</dbReference>